<organism evidence="2 3">
    <name type="scientific">Romanomermis culicivorax</name>
    <name type="common">Nematode worm</name>
    <dbReference type="NCBI Taxonomy" id="13658"/>
    <lineage>
        <taxon>Eukaryota</taxon>
        <taxon>Metazoa</taxon>
        <taxon>Ecdysozoa</taxon>
        <taxon>Nematoda</taxon>
        <taxon>Enoplea</taxon>
        <taxon>Dorylaimia</taxon>
        <taxon>Mermithida</taxon>
        <taxon>Mermithoidea</taxon>
        <taxon>Mermithidae</taxon>
        <taxon>Romanomermis</taxon>
    </lineage>
</organism>
<reference evidence="3" key="1">
    <citation type="submission" date="2022-11" db="UniProtKB">
        <authorList>
            <consortium name="WormBaseParasite"/>
        </authorList>
    </citation>
    <scope>IDENTIFICATION</scope>
</reference>
<feature type="transmembrane region" description="Helical" evidence="1">
    <location>
        <begin position="38"/>
        <end position="60"/>
    </location>
</feature>
<evidence type="ECO:0000313" key="2">
    <source>
        <dbReference type="Proteomes" id="UP000887565"/>
    </source>
</evidence>
<name>A0A915L8V3_ROMCU</name>
<dbReference type="WBParaSite" id="nRc.2.0.1.t47469-RA">
    <property type="protein sequence ID" value="nRc.2.0.1.t47469-RA"/>
    <property type="gene ID" value="nRc.2.0.1.g47469"/>
</dbReference>
<sequence length="85" mass="9892">MKLLAASTTNALGFFKEEYKSCVFSYAFEKPDRFFYNFWTPTAVIVRSLILSFFRFLGCIRLSALIITRRNDVVNLFDFQRSAGI</sequence>
<evidence type="ECO:0000313" key="3">
    <source>
        <dbReference type="WBParaSite" id="nRc.2.0.1.t47469-RA"/>
    </source>
</evidence>
<dbReference type="Proteomes" id="UP000887565">
    <property type="component" value="Unplaced"/>
</dbReference>
<keyword evidence="1" id="KW-1133">Transmembrane helix</keyword>
<keyword evidence="2" id="KW-1185">Reference proteome</keyword>
<proteinExistence type="predicted"/>
<keyword evidence="1" id="KW-0472">Membrane</keyword>
<accession>A0A915L8V3</accession>
<protein>
    <submittedName>
        <fullName evidence="3">Uncharacterized protein</fullName>
    </submittedName>
</protein>
<dbReference type="AlphaFoldDB" id="A0A915L8V3"/>
<keyword evidence="1" id="KW-0812">Transmembrane</keyword>
<evidence type="ECO:0000256" key="1">
    <source>
        <dbReference type="SAM" id="Phobius"/>
    </source>
</evidence>